<dbReference type="Proteomes" id="UP001595456">
    <property type="component" value="Unassembled WGS sequence"/>
</dbReference>
<proteinExistence type="predicted"/>
<protein>
    <recommendedName>
        <fullName evidence="4">Twin-arginine translocation pathway signal</fullName>
    </recommendedName>
</protein>
<feature type="chain" id="PRO_5047420374" description="Twin-arginine translocation pathway signal" evidence="1">
    <location>
        <begin position="34"/>
        <end position="135"/>
    </location>
</feature>
<name>A0ABV7E8I7_9SPHN</name>
<dbReference type="PROSITE" id="PS51318">
    <property type="entry name" value="TAT"/>
    <property type="match status" value="1"/>
</dbReference>
<organism evidence="2 3">
    <name type="scientific">Alteraurantiacibacter palmitatis</name>
    <dbReference type="NCBI Taxonomy" id="2054628"/>
    <lineage>
        <taxon>Bacteria</taxon>
        <taxon>Pseudomonadati</taxon>
        <taxon>Pseudomonadota</taxon>
        <taxon>Alphaproteobacteria</taxon>
        <taxon>Sphingomonadales</taxon>
        <taxon>Erythrobacteraceae</taxon>
        <taxon>Alteraurantiacibacter</taxon>
    </lineage>
</organism>
<accession>A0ABV7E8I7</accession>
<reference evidence="3" key="1">
    <citation type="journal article" date="2019" name="Int. J. Syst. Evol. Microbiol.">
        <title>The Global Catalogue of Microorganisms (GCM) 10K type strain sequencing project: providing services to taxonomists for standard genome sequencing and annotation.</title>
        <authorList>
            <consortium name="The Broad Institute Genomics Platform"/>
            <consortium name="The Broad Institute Genome Sequencing Center for Infectious Disease"/>
            <person name="Wu L."/>
            <person name="Ma J."/>
        </authorList>
    </citation>
    <scope>NUCLEOTIDE SEQUENCE [LARGE SCALE GENOMIC DNA]</scope>
    <source>
        <strain evidence="3">KCTC 52607</strain>
    </source>
</reference>
<dbReference type="RefSeq" id="WP_336924486.1">
    <property type="nucleotide sequence ID" value="NZ_JBANRO010000001.1"/>
</dbReference>
<comment type="caution">
    <text evidence="2">The sequence shown here is derived from an EMBL/GenBank/DDBJ whole genome shotgun (WGS) entry which is preliminary data.</text>
</comment>
<keyword evidence="3" id="KW-1185">Reference proteome</keyword>
<feature type="signal peptide" evidence="1">
    <location>
        <begin position="1"/>
        <end position="33"/>
    </location>
</feature>
<gene>
    <name evidence="2" type="ORF">ACFODU_14655</name>
</gene>
<dbReference type="InterPro" id="IPR006311">
    <property type="entry name" value="TAT_signal"/>
</dbReference>
<sequence length="135" mass="14110">MTAANSVHLTRRDVLAAGSALAAAATLPGQALAASAKGPALVVFDARFGLSAHLAERRAARGAATLDPRDHDLGLAWRVQLAGLLDAGEHIEGLTLWSDRLVCEILARDAGHAFVASERPQASPEGAMLYHWVIG</sequence>
<dbReference type="EMBL" id="JBHRST010000022">
    <property type="protein sequence ID" value="MFC3099035.1"/>
    <property type="molecule type" value="Genomic_DNA"/>
</dbReference>
<keyword evidence="1" id="KW-0732">Signal</keyword>
<evidence type="ECO:0008006" key="4">
    <source>
        <dbReference type="Google" id="ProtNLM"/>
    </source>
</evidence>
<evidence type="ECO:0000313" key="2">
    <source>
        <dbReference type="EMBL" id="MFC3099035.1"/>
    </source>
</evidence>
<evidence type="ECO:0000313" key="3">
    <source>
        <dbReference type="Proteomes" id="UP001595456"/>
    </source>
</evidence>
<evidence type="ECO:0000256" key="1">
    <source>
        <dbReference type="SAM" id="SignalP"/>
    </source>
</evidence>